<accession>A0A1B7M0Q0</accession>
<proteinExistence type="predicted"/>
<evidence type="ECO:0000313" key="2">
    <source>
        <dbReference type="Proteomes" id="UP000078292"/>
    </source>
</evidence>
<gene>
    <name evidence="1" type="ORF">A6F49_07755</name>
</gene>
<protein>
    <submittedName>
        <fullName evidence="1">Uncharacterized protein</fullName>
    </submittedName>
</protein>
<dbReference type="EMBL" id="LXEY01000015">
    <property type="protein sequence ID" value="OAV61780.1"/>
    <property type="molecule type" value="Genomic_DNA"/>
</dbReference>
<dbReference type="AlphaFoldDB" id="A0A1B7M0Q0"/>
<evidence type="ECO:0000313" key="1">
    <source>
        <dbReference type="EMBL" id="OAV61780.1"/>
    </source>
</evidence>
<organism evidence="1 2">
    <name type="scientific">Enteractinococcus helveticum</name>
    <dbReference type="NCBI Taxonomy" id="1837282"/>
    <lineage>
        <taxon>Bacteria</taxon>
        <taxon>Bacillati</taxon>
        <taxon>Actinomycetota</taxon>
        <taxon>Actinomycetes</taxon>
        <taxon>Micrococcales</taxon>
        <taxon>Micrococcaceae</taxon>
    </lineage>
</organism>
<comment type="caution">
    <text evidence="1">The sequence shown here is derived from an EMBL/GenBank/DDBJ whole genome shotgun (WGS) entry which is preliminary data.</text>
</comment>
<reference evidence="1 2" key="1">
    <citation type="submission" date="2016-04" db="EMBL/GenBank/DDBJ databases">
        <title>First whole genome shotgun sequence of the bacterium Enteractinococcus sp. strain UASWS1574.</title>
        <authorList>
            <person name="Crovadore J."/>
            <person name="Chablais R."/>
            <person name="Lefort F."/>
        </authorList>
    </citation>
    <scope>NUCLEOTIDE SEQUENCE [LARGE SCALE GENOMIC DNA]</scope>
    <source>
        <strain evidence="1 2">UASWS1574</strain>
    </source>
</reference>
<name>A0A1B7M0Q0_9MICC</name>
<dbReference type="STRING" id="1837282.A6F49_07755"/>
<keyword evidence="2" id="KW-1185">Reference proteome</keyword>
<dbReference type="Proteomes" id="UP000078292">
    <property type="component" value="Unassembled WGS sequence"/>
</dbReference>
<sequence length="125" mass="14537">MWEWCLGEDNQFLYRLEDSHSLTAFDYGLWLGMESYLDEDFYSHTPGPEYRWSENERGMSPGAFIERADKLDSLKPLNVLQIVSQVPVAWGFSDTLLIAIARWLYSRRSMVATSLRRHANNAAKE</sequence>